<feature type="region of interest" description="Disordered" evidence="1">
    <location>
        <begin position="115"/>
        <end position="139"/>
    </location>
</feature>
<comment type="caution">
    <text evidence="2">The sequence shown here is derived from an EMBL/GenBank/DDBJ whole genome shotgun (WGS) entry which is preliminary data.</text>
</comment>
<feature type="region of interest" description="Disordered" evidence="1">
    <location>
        <begin position="333"/>
        <end position="355"/>
    </location>
</feature>
<evidence type="ECO:0000256" key="1">
    <source>
        <dbReference type="SAM" id="MobiDB-lite"/>
    </source>
</evidence>
<dbReference type="Proteomes" id="UP001162164">
    <property type="component" value="Unassembled WGS sequence"/>
</dbReference>
<proteinExistence type="predicted"/>
<gene>
    <name evidence="2" type="ORF">NQ317_002706</name>
</gene>
<evidence type="ECO:0000313" key="2">
    <source>
        <dbReference type="EMBL" id="KAJ8984867.1"/>
    </source>
</evidence>
<accession>A0ABQ9K459</accession>
<reference evidence="2" key="1">
    <citation type="journal article" date="2023" name="Insect Mol. Biol.">
        <title>Genome sequencing provides insights into the evolution of gene families encoding plant cell wall-degrading enzymes in longhorned beetles.</title>
        <authorList>
            <person name="Shin N.R."/>
            <person name="Okamura Y."/>
            <person name="Kirsch R."/>
            <person name="Pauchet Y."/>
        </authorList>
    </citation>
    <scope>NUCLEOTIDE SEQUENCE</scope>
    <source>
        <strain evidence="2">MMC_N1</strain>
    </source>
</reference>
<feature type="compositionally biased region" description="Polar residues" evidence="1">
    <location>
        <begin position="75"/>
        <end position="98"/>
    </location>
</feature>
<feature type="compositionally biased region" description="Low complexity" evidence="1">
    <location>
        <begin position="115"/>
        <end position="137"/>
    </location>
</feature>
<sequence>MGLFGGFKAKFTRNNTAKTKPQEVVCLKYHIHSEFDSQEPPLPVPDNIKKNEVIRRQSKGKPRKPLAKSAIFPESETSNTTLSSPKQPQKSLSMVNLNGTDQYDDSAWAESGYATTAPTTTDRPANSSTSTTVTSISFGKKSEEERASVTSETVAVVTNHHLLTNNVKTEKQKKPILKTFSAHNSEPEVNRHSSDQSTLIFMTQKIAETSDINVQDDDDNFEVNHPTKPYKDDTENLYDFNFASNSFKTLNSVEQSYPDENFNIDFIPQRKAFDEDDDYKVNVVQHDYERINSYSEDEKSYQDDVSMDFSQMGFSSQAASIFFGADVEPVQPRPRRIMLKKDEDENERRSSDADC</sequence>
<protein>
    <submittedName>
        <fullName evidence="2">Uncharacterized protein</fullName>
    </submittedName>
</protein>
<organism evidence="2 3">
    <name type="scientific">Molorchus minor</name>
    <dbReference type="NCBI Taxonomy" id="1323400"/>
    <lineage>
        <taxon>Eukaryota</taxon>
        <taxon>Metazoa</taxon>
        <taxon>Ecdysozoa</taxon>
        <taxon>Arthropoda</taxon>
        <taxon>Hexapoda</taxon>
        <taxon>Insecta</taxon>
        <taxon>Pterygota</taxon>
        <taxon>Neoptera</taxon>
        <taxon>Endopterygota</taxon>
        <taxon>Coleoptera</taxon>
        <taxon>Polyphaga</taxon>
        <taxon>Cucujiformia</taxon>
        <taxon>Chrysomeloidea</taxon>
        <taxon>Cerambycidae</taxon>
        <taxon>Lamiinae</taxon>
        <taxon>Monochamini</taxon>
        <taxon>Molorchus</taxon>
    </lineage>
</organism>
<feature type="region of interest" description="Disordered" evidence="1">
    <location>
        <begin position="35"/>
        <end position="98"/>
    </location>
</feature>
<name>A0ABQ9K459_9CUCU</name>
<feature type="compositionally biased region" description="Basic and acidic residues" evidence="1">
    <location>
        <begin position="339"/>
        <end position="355"/>
    </location>
</feature>
<feature type="compositionally biased region" description="Basic residues" evidence="1">
    <location>
        <begin position="56"/>
        <end position="66"/>
    </location>
</feature>
<dbReference type="EMBL" id="JAPWTJ010000024">
    <property type="protein sequence ID" value="KAJ8984867.1"/>
    <property type="molecule type" value="Genomic_DNA"/>
</dbReference>
<keyword evidence="3" id="KW-1185">Reference proteome</keyword>
<evidence type="ECO:0000313" key="3">
    <source>
        <dbReference type="Proteomes" id="UP001162164"/>
    </source>
</evidence>